<dbReference type="AlphaFoldDB" id="A0A0G2J662"/>
<evidence type="ECO:0000313" key="2">
    <source>
        <dbReference type="Proteomes" id="UP000034164"/>
    </source>
</evidence>
<evidence type="ECO:0000313" key="1">
    <source>
        <dbReference type="EMBL" id="KKZ67349.1"/>
    </source>
</evidence>
<name>A0A0G2J662_9EURO</name>
<dbReference type="Proteomes" id="UP000034164">
    <property type="component" value="Unassembled WGS sequence"/>
</dbReference>
<protein>
    <submittedName>
        <fullName evidence="1">Uncharacterized protein</fullName>
    </submittedName>
</protein>
<organism evidence="1 2">
    <name type="scientific">[Emmonsia] crescens</name>
    <dbReference type="NCBI Taxonomy" id="73230"/>
    <lineage>
        <taxon>Eukaryota</taxon>
        <taxon>Fungi</taxon>
        <taxon>Dikarya</taxon>
        <taxon>Ascomycota</taxon>
        <taxon>Pezizomycotina</taxon>
        <taxon>Eurotiomycetes</taxon>
        <taxon>Eurotiomycetidae</taxon>
        <taxon>Onygenales</taxon>
        <taxon>Ajellomycetaceae</taxon>
        <taxon>Emergomyces</taxon>
    </lineage>
</organism>
<reference evidence="2" key="1">
    <citation type="journal article" date="2015" name="PLoS Genet.">
        <title>The dynamic genome and transcriptome of the human fungal pathogen Blastomyces and close relative Emmonsia.</title>
        <authorList>
            <person name="Munoz J.F."/>
            <person name="Gauthier G.M."/>
            <person name="Desjardins C.A."/>
            <person name="Gallo J.E."/>
            <person name="Holder J."/>
            <person name="Sullivan T.D."/>
            <person name="Marty A.J."/>
            <person name="Carmen J.C."/>
            <person name="Chen Z."/>
            <person name="Ding L."/>
            <person name="Gujja S."/>
            <person name="Magrini V."/>
            <person name="Misas E."/>
            <person name="Mitreva M."/>
            <person name="Priest M."/>
            <person name="Saif S."/>
            <person name="Whiston E.A."/>
            <person name="Young S."/>
            <person name="Zeng Q."/>
            <person name="Goldman W.E."/>
            <person name="Mardis E.R."/>
            <person name="Taylor J.W."/>
            <person name="McEwen J.G."/>
            <person name="Clay O.K."/>
            <person name="Klein B.S."/>
            <person name="Cuomo C.A."/>
        </authorList>
    </citation>
    <scope>NUCLEOTIDE SEQUENCE [LARGE SCALE GENOMIC DNA]</scope>
    <source>
        <strain evidence="2">UAMH 3008</strain>
    </source>
</reference>
<proteinExistence type="predicted"/>
<gene>
    <name evidence="1" type="ORF">EMCG_06969</name>
</gene>
<dbReference type="OrthoDB" id="5342131at2759"/>
<dbReference type="EMBL" id="LCZI01000274">
    <property type="protein sequence ID" value="KKZ67349.1"/>
    <property type="molecule type" value="Genomic_DNA"/>
</dbReference>
<comment type="caution">
    <text evidence="1">The sequence shown here is derived from an EMBL/GenBank/DDBJ whole genome shotgun (WGS) entry which is preliminary data.</text>
</comment>
<dbReference type="VEuPathDB" id="FungiDB:EMCG_06969"/>
<sequence>MYYEDKCAFGTQQRVSLIPSRVEFSPDIGLFYNRDEYDDVVKRTYALLGQSFTIHPEALAYLFSISNGHPAAVSGLLKHISK</sequence>
<accession>A0A0G2J662</accession>